<evidence type="ECO:0000256" key="1">
    <source>
        <dbReference type="SAM" id="MobiDB-lite"/>
    </source>
</evidence>
<dbReference type="EMBL" id="JAIWYP010000009">
    <property type="protein sequence ID" value="KAH3775969.1"/>
    <property type="molecule type" value="Genomic_DNA"/>
</dbReference>
<accession>A0A9D4IK51</accession>
<feature type="region of interest" description="Disordered" evidence="1">
    <location>
        <begin position="61"/>
        <end position="108"/>
    </location>
</feature>
<sequence>MVLTLLVQIKNLTTVGGQQHFLRAELHHQQKGEYVLFDHLCQYLLLDNKWNGILRAQTRPSEEPDVNYKRKRSSRRRETDSKCIKLRGDKQPSENESGNLNTLIENTI</sequence>
<comment type="caution">
    <text evidence="2">The sequence shown here is derived from an EMBL/GenBank/DDBJ whole genome shotgun (WGS) entry which is preliminary data.</text>
</comment>
<organism evidence="2 3">
    <name type="scientific">Dreissena polymorpha</name>
    <name type="common">Zebra mussel</name>
    <name type="synonym">Mytilus polymorpha</name>
    <dbReference type="NCBI Taxonomy" id="45954"/>
    <lineage>
        <taxon>Eukaryota</taxon>
        <taxon>Metazoa</taxon>
        <taxon>Spiralia</taxon>
        <taxon>Lophotrochozoa</taxon>
        <taxon>Mollusca</taxon>
        <taxon>Bivalvia</taxon>
        <taxon>Autobranchia</taxon>
        <taxon>Heteroconchia</taxon>
        <taxon>Euheterodonta</taxon>
        <taxon>Imparidentia</taxon>
        <taxon>Neoheterodontei</taxon>
        <taxon>Myida</taxon>
        <taxon>Dreissenoidea</taxon>
        <taxon>Dreissenidae</taxon>
        <taxon>Dreissena</taxon>
    </lineage>
</organism>
<dbReference type="Proteomes" id="UP000828390">
    <property type="component" value="Unassembled WGS sequence"/>
</dbReference>
<reference evidence="2" key="2">
    <citation type="submission" date="2020-11" db="EMBL/GenBank/DDBJ databases">
        <authorList>
            <person name="McCartney M.A."/>
            <person name="Auch B."/>
            <person name="Kono T."/>
            <person name="Mallez S."/>
            <person name="Becker A."/>
            <person name="Gohl D.M."/>
            <person name="Silverstein K.A.T."/>
            <person name="Koren S."/>
            <person name="Bechman K.B."/>
            <person name="Herman A."/>
            <person name="Abrahante J.E."/>
            <person name="Garbe J."/>
        </authorList>
    </citation>
    <scope>NUCLEOTIDE SEQUENCE</scope>
    <source>
        <strain evidence="2">Duluth1</strain>
        <tissue evidence="2">Whole animal</tissue>
    </source>
</reference>
<dbReference type="AlphaFoldDB" id="A0A9D4IK51"/>
<feature type="compositionally biased region" description="Polar residues" evidence="1">
    <location>
        <begin position="94"/>
        <end position="108"/>
    </location>
</feature>
<feature type="compositionally biased region" description="Basic and acidic residues" evidence="1">
    <location>
        <begin position="76"/>
        <end position="93"/>
    </location>
</feature>
<reference evidence="2" key="1">
    <citation type="journal article" date="2019" name="bioRxiv">
        <title>The Genome of the Zebra Mussel, Dreissena polymorpha: A Resource for Invasive Species Research.</title>
        <authorList>
            <person name="McCartney M.A."/>
            <person name="Auch B."/>
            <person name="Kono T."/>
            <person name="Mallez S."/>
            <person name="Zhang Y."/>
            <person name="Obille A."/>
            <person name="Becker A."/>
            <person name="Abrahante J.E."/>
            <person name="Garbe J."/>
            <person name="Badalamenti J.P."/>
            <person name="Herman A."/>
            <person name="Mangelson H."/>
            <person name="Liachko I."/>
            <person name="Sullivan S."/>
            <person name="Sone E.D."/>
            <person name="Koren S."/>
            <person name="Silverstein K.A.T."/>
            <person name="Beckman K.B."/>
            <person name="Gohl D.M."/>
        </authorList>
    </citation>
    <scope>NUCLEOTIDE SEQUENCE</scope>
    <source>
        <strain evidence="2">Duluth1</strain>
        <tissue evidence="2">Whole animal</tissue>
    </source>
</reference>
<gene>
    <name evidence="2" type="ORF">DPMN_177380</name>
</gene>
<protein>
    <submittedName>
        <fullName evidence="2">Uncharacterized protein</fullName>
    </submittedName>
</protein>
<proteinExistence type="predicted"/>
<evidence type="ECO:0000313" key="3">
    <source>
        <dbReference type="Proteomes" id="UP000828390"/>
    </source>
</evidence>
<evidence type="ECO:0000313" key="2">
    <source>
        <dbReference type="EMBL" id="KAH3775969.1"/>
    </source>
</evidence>
<keyword evidence="3" id="KW-1185">Reference proteome</keyword>
<name>A0A9D4IK51_DREPO</name>